<evidence type="ECO:0000256" key="8">
    <source>
        <dbReference type="PIRSR" id="PIRSR637944-1"/>
    </source>
</evidence>
<keyword evidence="4 9" id="KW-0575">Peroxidase</keyword>
<sequence length="238" mass="24863">MMIAKMTLSVPCVLSRSSSPALPFLLCKNPKPFGFASLASRSNDLLPASVSLNFRKKTLFPIAASAPASTVATAASPISVGDKLPDATFAYCDKDGQVQTVTVADLTKGKKAVLFAVPGAFTPTCSQQHLPGFVQKAAELRAKGVETIACIAVNDVFVLRAWGENSGVGDKVMLLSDGNVTFTKALGATLDLSDKPIGLGIRSRRYSLLAEDGVVKVLNLEEGGAFTSSGAEEILKAL</sequence>
<comment type="catalytic activity">
    <reaction evidence="1">
        <text>[glutaredoxin]-dithiol + a hydroperoxide = [glutaredoxin]-disulfide + an alcohol + H2O</text>
        <dbReference type="Rhea" id="RHEA:62624"/>
        <dbReference type="Rhea" id="RHEA-COMP:10729"/>
        <dbReference type="Rhea" id="RHEA-COMP:10730"/>
        <dbReference type="ChEBI" id="CHEBI:15377"/>
        <dbReference type="ChEBI" id="CHEBI:29950"/>
        <dbReference type="ChEBI" id="CHEBI:30879"/>
        <dbReference type="ChEBI" id="CHEBI:35924"/>
        <dbReference type="ChEBI" id="CHEBI:50058"/>
        <dbReference type="EC" id="1.11.1.25"/>
    </reaction>
</comment>
<dbReference type="GO" id="GO:0045454">
    <property type="term" value="P:cell redox homeostasis"/>
    <property type="evidence" value="ECO:0007669"/>
    <property type="project" value="TreeGrafter"/>
</dbReference>
<dbReference type="AlphaFoldDB" id="A0A2P1JJ47"/>
<evidence type="ECO:0000256" key="3">
    <source>
        <dbReference type="ARBA" id="ARBA00013016"/>
    </source>
</evidence>
<keyword evidence="6 9" id="KW-0560">Oxidoreductase</keyword>
<dbReference type="SUPFAM" id="SSF52833">
    <property type="entry name" value="Thioredoxin-like"/>
    <property type="match status" value="1"/>
</dbReference>
<feature type="active site" description="Cysteine sulfenic acid (-SOH) intermediate" evidence="8">
    <location>
        <position position="125"/>
    </location>
</feature>
<dbReference type="PANTHER" id="PTHR10430">
    <property type="entry name" value="PEROXIREDOXIN"/>
    <property type="match status" value="1"/>
</dbReference>
<evidence type="ECO:0000256" key="1">
    <source>
        <dbReference type="ARBA" id="ARBA00001711"/>
    </source>
</evidence>
<dbReference type="GO" id="GO:0034599">
    <property type="term" value="P:cellular response to oxidative stress"/>
    <property type="evidence" value="ECO:0007669"/>
    <property type="project" value="InterPro"/>
</dbReference>
<keyword evidence="5 9" id="KW-0049">Antioxidant</keyword>
<dbReference type="InterPro" id="IPR013740">
    <property type="entry name" value="Redoxin"/>
</dbReference>
<evidence type="ECO:0000259" key="10">
    <source>
        <dbReference type="PROSITE" id="PS51352"/>
    </source>
</evidence>
<dbReference type="Gene3D" id="3.40.30.10">
    <property type="entry name" value="Glutaredoxin"/>
    <property type="match status" value="1"/>
</dbReference>
<feature type="domain" description="Thioredoxin" evidence="10">
    <location>
        <begin position="78"/>
        <end position="238"/>
    </location>
</feature>
<keyword evidence="7 9" id="KW-0676">Redox-active center</keyword>
<comment type="function">
    <text evidence="9">Thiol-specific peroxidase that catalyzes the reduction of hydrogen peroxide and organic hydroperoxides to water and alcohols, respectively. Plays a role in cell protection against oxidative stress by detoxifying peroxides.</text>
</comment>
<protein>
    <recommendedName>
        <fullName evidence="3 9">Glutaredoxin-dependent peroxiredoxin</fullName>
        <ecNumber evidence="3 9">1.11.1.25</ecNumber>
    </recommendedName>
</protein>
<evidence type="ECO:0000256" key="2">
    <source>
        <dbReference type="ARBA" id="ARBA00010505"/>
    </source>
</evidence>
<dbReference type="EC" id="1.11.1.25" evidence="3 9"/>
<accession>A0A2P1JJ47</accession>
<dbReference type="GO" id="GO:0008379">
    <property type="term" value="F:thioredoxin peroxidase activity"/>
    <property type="evidence" value="ECO:0007669"/>
    <property type="project" value="InterPro"/>
</dbReference>
<evidence type="ECO:0000256" key="5">
    <source>
        <dbReference type="ARBA" id="ARBA00022862"/>
    </source>
</evidence>
<organism evidence="11">
    <name type="scientific">Hymenophyllum caudiculatum</name>
    <dbReference type="NCBI Taxonomy" id="295381"/>
    <lineage>
        <taxon>Eukaryota</taxon>
        <taxon>Viridiplantae</taxon>
        <taxon>Streptophyta</taxon>
        <taxon>Embryophyta</taxon>
        <taxon>Tracheophyta</taxon>
        <taxon>Polypodiopsida</taxon>
        <taxon>Polypodiidae</taxon>
        <taxon>Hymenophyllales</taxon>
        <taxon>Hymenophyllaceae</taxon>
        <taxon>Hymenophylloideae</taxon>
        <taxon>Hymenophyllum</taxon>
    </lineage>
</organism>
<dbReference type="FunFam" id="3.40.30.10:FF:000020">
    <property type="entry name" value="Peroxiredoxin"/>
    <property type="match status" value="1"/>
</dbReference>
<dbReference type="GO" id="GO:0042744">
    <property type="term" value="P:hydrogen peroxide catabolic process"/>
    <property type="evidence" value="ECO:0007669"/>
    <property type="project" value="TreeGrafter"/>
</dbReference>
<dbReference type="InterPro" id="IPR037944">
    <property type="entry name" value="PRX5-like"/>
</dbReference>
<evidence type="ECO:0000256" key="4">
    <source>
        <dbReference type="ARBA" id="ARBA00022559"/>
    </source>
</evidence>
<proteinExistence type="evidence at transcript level"/>
<evidence type="ECO:0000256" key="7">
    <source>
        <dbReference type="ARBA" id="ARBA00023284"/>
    </source>
</evidence>
<dbReference type="Pfam" id="PF08534">
    <property type="entry name" value="Redoxin"/>
    <property type="match status" value="1"/>
</dbReference>
<reference evidence="11" key="1">
    <citation type="submission" date="2017-12" db="EMBL/GenBank/DDBJ databases">
        <title>Proteomic analysis during desiccation recovery on Hymenophyllum caudiculatum, a desiccation tolerant filmy fern.</title>
        <authorList>
            <person name="Garces M."/>
            <person name="Traipi E."/>
            <person name="Huentecol T."/>
            <person name="Claverol S."/>
            <person name="Lukens L."/>
            <person name="Margreaves W."/>
            <person name="Bravo L."/>
        </authorList>
    </citation>
    <scope>NUCLEOTIDE SEQUENCE</scope>
</reference>
<name>A0A2P1JJ47_9MONI</name>
<dbReference type="EMBL" id="MG661843">
    <property type="protein sequence ID" value="AVN99033.1"/>
    <property type="molecule type" value="mRNA"/>
</dbReference>
<comment type="similarity">
    <text evidence="2 9">Belongs to the peroxiredoxin family. Prx5 subfamily.</text>
</comment>
<evidence type="ECO:0000256" key="9">
    <source>
        <dbReference type="RuleBase" id="RU366011"/>
    </source>
</evidence>
<evidence type="ECO:0000313" key="11">
    <source>
        <dbReference type="EMBL" id="AVN99033.1"/>
    </source>
</evidence>
<dbReference type="PANTHER" id="PTHR10430:SF16">
    <property type="entry name" value="PEROXIREDOXIN-5, MITOCHONDRIAL"/>
    <property type="match status" value="1"/>
</dbReference>
<evidence type="ECO:0000256" key="6">
    <source>
        <dbReference type="ARBA" id="ARBA00023002"/>
    </source>
</evidence>
<dbReference type="PROSITE" id="PS51352">
    <property type="entry name" value="THIOREDOXIN_2"/>
    <property type="match status" value="1"/>
</dbReference>
<dbReference type="InterPro" id="IPR036249">
    <property type="entry name" value="Thioredoxin-like_sf"/>
</dbReference>
<dbReference type="GO" id="GO:0005737">
    <property type="term" value="C:cytoplasm"/>
    <property type="evidence" value="ECO:0007669"/>
    <property type="project" value="TreeGrafter"/>
</dbReference>
<dbReference type="CDD" id="cd03013">
    <property type="entry name" value="PRX5_like"/>
    <property type="match status" value="1"/>
</dbReference>
<dbReference type="InterPro" id="IPR013766">
    <property type="entry name" value="Thioredoxin_domain"/>
</dbReference>